<dbReference type="SUPFAM" id="SSF46894">
    <property type="entry name" value="C-terminal effector domain of the bipartite response regulators"/>
    <property type="match status" value="1"/>
</dbReference>
<evidence type="ECO:0000313" key="3">
    <source>
        <dbReference type="EMBL" id="TWV46789.1"/>
    </source>
</evidence>
<dbReference type="AlphaFoldDB" id="A0AB38PIV6"/>
<accession>A0AB38PIV6</accession>
<dbReference type="RefSeq" id="WP_146332713.1">
    <property type="nucleotide sequence ID" value="NZ_JABAGK010000006.1"/>
</dbReference>
<organism evidence="3 5">
    <name type="scientific">Bacteroides fragilis</name>
    <dbReference type="NCBI Taxonomy" id="817"/>
    <lineage>
        <taxon>Bacteria</taxon>
        <taxon>Pseudomonadati</taxon>
        <taxon>Bacteroidota</taxon>
        <taxon>Bacteroidia</taxon>
        <taxon>Bacteroidales</taxon>
        <taxon>Bacteroidaceae</taxon>
        <taxon>Bacteroides</taxon>
    </lineage>
</organism>
<reference evidence="3 5" key="1">
    <citation type="submission" date="2019-07" db="EMBL/GenBank/DDBJ databases">
        <title>Genome Sequencing of Bacteroides fragilis.</title>
        <authorList>
            <person name="Pinto K.M."/>
            <person name="Ruoff K.L."/>
            <person name="Price C.E."/>
            <person name="Valls R.A."/>
            <person name="O'Toole G.A."/>
        </authorList>
    </citation>
    <scope>NUCLEOTIDE SEQUENCE [LARGE SCALE GENOMIC DNA]</scope>
    <source>
        <strain evidence="3 5">AD135F_3B</strain>
    </source>
</reference>
<proteinExistence type="predicted"/>
<evidence type="ECO:0000313" key="2">
    <source>
        <dbReference type="EMBL" id="TWV39638.1"/>
    </source>
</evidence>
<keyword evidence="1" id="KW-0812">Transmembrane</keyword>
<keyword evidence="1" id="KW-0472">Membrane</keyword>
<dbReference type="GO" id="GO:0006355">
    <property type="term" value="P:regulation of DNA-templated transcription"/>
    <property type="evidence" value="ECO:0007669"/>
    <property type="project" value="InterPro"/>
</dbReference>
<comment type="caution">
    <text evidence="3">The sequence shown here is derived from an EMBL/GenBank/DDBJ whole genome shotgun (WGS) entry which is preliminary data.</text>
</comment>
<dbReference type="EMBL" id="VOHV01000008">
    <property type="protein sequence ID" value="TWV39638.1"/>
    <property type="molecule type" value="Genomic_DNA"/>
</dbReference>
<feature type="transmembrane region" description="Helical" evidence="1">
    <location>
        <begin position="78"/>
        <end position="97"/>
    </location>
</feature>
<dbReference type="Gene3D" id="1.10.10.10">
    <property type="entry name" value="Winged helix-like DNA-binding domain superfamily/Winged helix DNA-binding domain"/>
    <property type="match status" value="1"/>
</dbReference>
<dbReference type="EMBL" id="VOHT01000008">
    <property type="protein sequence ID" value="TWV46789.1"/>
    <property type="molecule type" value="Genomic_DNA"/>
</dbReference>
<evidence type="ECO:0000256" key="1">
    <source>
        <dbReference type="SAM" id="Phobius"/>
    </source>
</evidence>
<dbReference type="Proteomes" id="UP000315444">
    <property type="component" value="Unassembled WGS sequence"/>
</dbReference>
<dbReference type="InterPro" id="IPR016032">
    <property type="entry name" value="Sig_transdc_resp-reg_C-effctor"/>
</dbReference>
<keyword evidence="1" id="KW-1133">Transmembrane helix</keyword>
<dbReference type="InterPro" id="IPR036388">
    <property type="entry name" value="WH-like_DNA-bd_sf"/>
</dbReference>
<dbReference type="Proteomes" id="UP000319026">
    <property type="component" value="Unassembled WGS sequence"/>
</dbReference>
<dbReference type="GO" id="GO:0003677">
    <property type="term" value="F:DNA binding"/>
    <property type="evidence" value="ECO:0007669"/>
    <property type="project" value="InterPro"/>
</dbReference>
<name>A0AB38PIV6_BACFG</name>
<evidence type="ECO:0000313" key="4">
    <source>
        <dbReference type="Proteomes" id="UP000315444"/>
    </source>
</evidence>
<gene>
    <name evidence="3" type="ORF">FSA03_18135</name>
    <name evidence="2" type="ORF">FSA06_17535</name>
</gene>
<sequence>MERVLTELTPECEITARMYAQGYEKKEIADLKCRAVSTINNQLQKAFEVLQLRNGRELATLVFERVSGISLTMNFSPIGRTVVACCLLCVFSLSLYHEQSDMRRGRRTRVERTERIRRSYDNTDARGSFI</sequence>
<reference evidence="2 4" key="2">
    <citation type="submission" date="2019-07" db="EMBL/GenBank/DDBJ databases">
        <title>Genome sequencing of Bacteroides fragilis.</title>
        <authorList>
            <person name="Galasyn E.V."/>
            <person name="Ruoff K.L."/>
            <person name="Price C.E."/>
            <person name="Valls R.A."/>
            <person name="O'Toole G.A."/>
        </authorList>
    </citation>
    <scope>NUCLEOTIDE SEQUENCE [LARGE SCALE GENOMIC DNA]</scope>
    <source>
        <strain evidence="2 4">AD135F_1B</strain>
    </source>
</reference>
<evidence type="ECO:0000313" key="5">
    <source>
        <dbReference type="Proteomes" id="UP000319026"/>
    </source>
</evidence>
<protein>
    <submittedName>
        <fullName evidence="3">Response regulator transcription factor</fullName>
    </submittedName>
</protein>